<evidence type="ECO:0000313" key="2">
    <source>
        <dbReference type="EMBL" id="MDQ0160015.1"/>
    </source>
</evidence>
<gene>
    <name evidence="2" type="ORF">J2S77_002016</name>
</gene>
<comment type="caution">
    <text evidence="2">The sequence shown here is derived from an EMBL/GenBank/DDBJ whole genome shotgun (WGS) entry which is preliminary data.</text>
</comment>
<keyword evidence="1" id="KW-0472">Membrane</keyword>
<feature type="transmembrane region" description="Helical" evidence="1">
    <location>
        <begin position="75"/>
        <end position="92"/>
    </location>
</feature>
<name>A0ABT9VGB7_9BACI</name>
<protein>
    <recommendedName>
        <fullName evidence="4">DUF4306 domain-containing protein</fullName>
    </recommendedName>
</protein>
<evidence type="ECO:0000313" key="3">
    <source>
        <dbReference type="Proteomes" id="UP001224359"/>
    </source>
</evidence>
<reference evidence="2 3" key="1">
    <citation type="submission" date="2023-07" db="EMBL/GenBank/DDBJ databases">
        <title>Genomic Encyclopedia of Type Strains, Phase IV (KMG-IV): sequencing the most valuable type-strain genomes for metagenomic binning, comparative biology and taxonomic classification.</title>
        <authorList>
            <person name="Goeker M."/>
        </authorList>
    </citation>
    <scope>NUCLEOTIDE SEQUENCE [LARGE SCALE GENOMIC DNA]</scope>
    <source>
        <strain evidence="2 3">DSM 16460</strain>
    </source>
</reference>
<dbReference type="Proteomes" id="UP001224359">
    <property type="component" value="Unassembled WGS sequence"/>
</dbReference>
<dbReference type="EMBL" id="JAUSTQ010000008">
    <property type="protein sequence ID" value="MDQ0160015.1"/>
    <property type="molecule type" value="Genomic_DNA"/>
</dbReference>
<evidence type="ECO:0000256" key="1">
    <source>
        <dbReference type="SAM" id="Phobius"/>
    </source>
</evidence>
<evidence type="ECO:0008006" key="4">
    <source>
        <dbReference type="Google" id="ProtNLM"/>
    </source>
</evidence>
<proteinExistence type="predicted"/>
<sequence length="97" mass="11309">MRHWRTFFLILGMIALLIIFSVSALYSLFVVNQIAILPLSDCRPLFIFTPETVEYCSEIYLMDAILLSFRYPTTYLALLAAGGFIYMLIQLFRRQND</sequence>
<keyword evidence="1" id="KW-1133">Transmembrane helix</keyword>
<accession>A0ABT9VGB7</accession>
<keyword evidence="1" id="KW-0812">Transmembrane</keyword>
<feature type="transmembrane region" description="Helical" evidence="1">
    <location>
        <begin position="7"/>
        <end position="29"/>
    </location>
</feature>
<dbReference type="RefSeq" id="WP_306976934.1">
    <property type="nucleotide sequence ID" value="NZ_JAUSTQ010000008.1"/>
</dbReference>
<keyword evidence="3" id="KW-1185">Reference proteome</keyword>
<organism evidence="2 3">
    <name type="scientific">Alkalibacillus salilacus</name>
    <dbReference type="NCBI Taxonomy" id="284582"/>
    <lineage>
        <taxon>Bacteria</taxon>
        <taxon>Bacillati</taxon>
        <taxon>Bacillota</taxon>
        <taxon>Bacilli</taxon>
        <taxon>Bacillales</taxon>
        <taxon>Bacillaceae</taxon>
        <taxon>Alkalibacillus</taxon>
    </lineage>
</organism>